<organism evidence="1 2">
    <name type="scientific">Rotaria magnacalcarata</name>
    <dbReference type="NCBI Taxonomy" id="392030"/>
    <lineage>
        <taxon>Eukaryota</taxon>
        <taxon>Metazoa</taxon>
        <taxon>Spiralia</taxon>
        <taxon>Gnathifera</taxon>
        <taxon>Rotifera</taxon>
        <taxon>Eurotatoria</taxon>
        <taxon>Bdelloidea</taxon>
        <taxon>Philodinida</taxon>
        <taxon>Philodinidae</taxon>
        <taxon>Rotaria</taxon>
    </lineage>
</organism>
<accession>A0A8S3KHZ8</accession>
<evidence type="ECO:0000313" key="1">
    <source>
        <dbReference type="EMBL" id="CAF5228043.1"/>
    </source>
</evidence>
<dbReference type="SMART" id="SM00368">
    <property type="entry name" value="LRR_RI"/>
    <property type="match status" value="1"/>
</dbReference>
<dbReference type="Gene3D" id="3.80.10.10">
    <property type="entry name" value="Ribonuclease Inhibitor"/>
    <property type="match status" value="1"/>
</dbReference>
<name>A0A8S3KHZ8_9BILA</name>
<dbReference type="EMBL" id="CAJOBJ010382882">
    <property type="protein sequence ID" value="CAF5228043.1"/>
    <property type="molecule type" value="Genomic_DNA"/>
</dbReference>
<reference evidence="1" key="1">
    <citation type="submission" date="2021-02" db="EMBL/GenBank/DDBJ databases">
        <authorList>
            <person name="Nowell W R."/>
        </authorList>
    </citation>
    <scope>NUCLEOTIDE SEQUENCE</scope>
</reference>
<dbReference type="Proteomes" id="UP000681720">
    <property type="component" value="Unassembled WGS sequence"/>
</dbReference>
<dbReference type="AlphaFoldDB" id="A0A8S3KHZ8"/>
<dbReference type="InterPro" id="IPR001611">
    <property type="entry name" value="Leu-rich_rpt"/>
</dbReference>
<protein>
    <submittedName>
        <fullName evidence="1">Uncharacterized protein</fullName>
    </submittedName>
</protein>
<gene>
    <name evidence="1" type="ORF">GIL414_LOCUS87946</name>
</gene>
<proteinExistence type="predicted"/>
<dbReference type="Pfam" id="PF13516">
    <property type="entry name" value="LRR_6"/>
    <property type="match status" value="1"/>
</dbReference>
<sequence>MPVIKKLYLSNNQIGDEGAKIIASFLQSNTTLTMITLDQNEIGSDGEHFLIDAFINNTVLLWYFTYIKFLY</sequence>
<evidence type="ECO:0000313" key="2">
    <source>
        <dbReference type="Proteomes" id="UP000681720"/>
    </source>
</evidence>
<dbReference type="InterPro" id="IPR032675">
    <property type="entry name" value="LRR_dom_sf"/>
</dbReference>
<comment type="caution">
    <text evidence="1">The sequence shown here is derived from an EMBL/GenBank/DDBJ whole genome shotgun (WGS) entry which is preliminary data.</text>
</comment>
<dbReference type="SUPFAM" id="SSF52047">
    <property type="entry name" value="RNI-like"/>
    <property type="match status" value="1"/>
</dbReference>